<proteinExistence type="predicted"/>
<evidence type="ECO:0000313" key="1">
    <source>
        <dbReference type="EnsemblMetazoa" id="PPA37310.1"/>
    </source>
</evidence>
<dbReference type="EnsemblMetazoa" id="PPA37310.1">
    <property type="protein sequence ID" value="PPA37310.1"/>
    <property type="gene ID" value="WBGene00275679"/>
</dbReference>
<organism evidence="1 2">
    <name type="scientific">Pristionchus pacificus</name>
    <name type="common">Parasitic nematode worm</name>
    <dbReference type="NCBI Taxonomy" id="54126"/>
    <lineage>
        <taxon>Eukaryota</taxon>
        <taxon>Metazoa</taxon>
        <taxon>Ecdysozoa</taxon>
        <taxon>Nematoda</taxon>
        <taxon>Chromadorea</taxon>
        <taxon>Rhabditida</taxon>
        <taxon>Rhabditina</taxon>
        <taxon>Diplogasteromorpha</taxon>
        <taxon>Diplogasteroidea</taxon>
        <taxon>Neodiplogasteridae</taxon>
        <taxon>Pristionchus</taxon>
    </lineage>
</organism>
<accession>A0A2A6BU37</accession>
<name>A0A2A6BU37_PRIPA</name>
<reference evidence="1" key="2">
    <citation type="submission" date="2022-06" db="UniProtKB">
        <authorList>
            <consortium name="EnsemblMetazoa"/>
        </authorList>
    </citation>
    <scope>IDENTIFICATION</scope>
    <source>
        <strain evidence="1">PS312</strain>
    </source>
</reference>
<dbReference type="Proteomes" id="UP000005239">
    <property type="component" value="Unassembled WGS sequence"/>
</dbReference>
<protein>
    <submittedName>
        <fullName evidence="1">Uncharacterized protein</fullName>
    </submittedName>
</protein>
<sequence length="139" mass="14636">RHVVQTFREADNVTGAIVVISGGALTATAGAVVLVHNGGVAQSLKAAVNSVITLGWHTGTALMEYPAQIAVDVVVNFVVDSVRNLVMGITTLIPAALAWLRRIGEQIMLACFICLIAFLVGGVTFIILAGLFIRLVVRQ</sequence>
<gene>
    <name evidence="1" type="primary">WBGene00275679</name>
</gene>
<dbReference type="AlphaFoldDB" id="A0A2A6BU37"/>
<evidence type="ECO:0000313" key="2">
    <source>
        <dbReference type="Proteomes" id="UP000005239"/>
    </source>
</evidence>
<keyword evidence="2" id="KW-1185">Reference proteome</keyword>
<accession>A0A8R1URN7</accession>
<reference evidence="2" key="1">
    <citation type="journal article" date="2008" name="Nat. Genet.">
        <title>The Pristionchus pacificus genome provides a unique perspective on nematode lifestyle and parasitism.</title>
        <authorList>
            <person name="Dieterich C."/>
            <person name="Clifton S.W."/>
            <person name="Schuster L.N."/>
            <person name="Chinwalla A."/>
            <person name="Delehaunty K."/>
            <person name="Dinkelacker I."/>
            <person name="Fulton L."/>
            <person name="Fulton R."/>
            <person name="Godfrey J."/>
            <person name="Minx P."/>
            <person name="Mitreva M."/>
            <person name="Roeseler W."/>
            <person name="Tian H."/>
            <person name="Witte H."/>
            <person name="Yang S.P."/>
            <person name="Wilson R.K."/>
            <person name="Sommer R.J."/>
        </authorList>
    </citation>
    <scope>NUCLEOTIDE SEQUENCE [LARGE SCALE GENOMIC DNA]</scope>
    <source>
        <strain evidence="2">PS312</strain>
    </source>
</reference>